<evidence type="ECO:0000313" key="5">
    <source>
        <dbReference type="Proteomes" id="UP000608530"/>
    </source>
</evidence>
<dbReference type="Gene3D" id="3.40.50.10860">
    <property type="entry name" value="Leucine Dehydrogenase, chain A, domain 1"/>
    <property type="match status" value="1"/>
</dbReference>
<dbReference type="GO" id="GO:0004764">
    <property type="term" value="F:shikimate 3-dehydrogenase (NADP+) activity"/>
    <property type="evidence" value="ECO:0007669"/>
    <property type="project" value="InterPro"/>
</dbReference>
<organism evidence="4 5">
    <name type="scientific">Leucobacter chromiisoli</name>
    <dbReference type="NCBI Taxonomy" id="2796471"/>
    <lineage>
        <taxon>Bacteria</taxon>
        <taxon>Bacillati</taxon>
        <taxon>Actinomycetota</taxon>
        <taxon>Actinomycetes</taxon>
        <taxon>Micrococcales</taxon>
        <taxon>Microbacteriaceae</taxon>
        <taxon>Leucobacter</taxon>
    </lineage>
</organism>
<dbReference type="Proteomes" id="UP000608530">
    <property type="component" value="Unassembled WGS sequence"/>
</dbReference>
<sequence length="293" mass="30852">MGEKLAVLGSPIAHSKSPLIHAAAYEELGLSWRYTRIRVGEDGLAPFLDGRGPGWRGFSLTMPLKEEAHRVAAALDPAAMESGVVNTLLRLSGPGTPRWAGFNTDVGGLAEAVRKAGLDATRTAVIGSGATAVSAILAARSLGAEHVSILARNIRATSDLVARFADSHEPGSQLRLHVEGTSLRHPEALDVALHPALEATLVISTLPGPAGRELELPAALMRIPLFDVAYDPWPSPLAERWRAAGGTAHAGIDMLVEQALLQIRVFANGDPGLPLEAEERVLAAMHRAAGSRS</sequence>
<dbReference type="PANTHER" id="PTHR21089">
    <property type="entry name" value="SHIKIMATE DEHYDROGENASE"/>
    <property type="match status" value="1"/>
</dbReference>
<dbReference type="GO" id="GO:0050661">
    <property type="term" value="F:NADP binding"/>
    <property type="evidence" value="ECO:0007669"/>
    <property type="project" value="TreeGrafter"/>
</dbReference>
<proteinExistence type="predicted"/>
<comment type="pathway">
    <text evidence="1">Metabolic intermediate biosynthesis; chorismate biosynthesis; chorismate from D-erythrose 4-phosphate and phosphoenolpyruvate: step 4/7.</text>
</comment>
<evidence type="ECO:0000313" key="4">
    <source>
        <dbReference type="EMBL" id="MBK0418167.1"/>
    </source>
</evidence>
<dbReference type="InterPro" id="IPR036291">
    <property type="entry name" value="NAD(P)-bd_dom_sf"/>
</dbReference>
<accession>A0A934Q7B2</accession>
<dbReference type="InterPro" id="IPR013708">
    <property type="entry name" value="Shikimate_DH-bd_N"/>
</dbReference>
<reference evidence="4" key="1">
    <citation type="submission" date="2020-12" db="EMBL/GenBank/DDBJ databases">
        <title>Leucobacter sp. CAS1, isolated from Chromium sludge.</title>
        <authorList>
            <person name="Xu Z."/>
        </authorList>
    </citation>
    <scope>NUCLEOTIDE SEQUENCE</scope>
    <source>
        <strain evidence="4">CSA1</strain>
    </source>
</reference>
<dbReference type="SUPFAM" id="SSF53223">
    <property type="entry name" value="Aminoacid dehydrogenase-like, N-terminal domain"/>
    <property type="match status" value="1"/>
</dbReference>
<dbReference type="EMBL" id="JAEHOH010000005">
    <property type="protein sequence ID" value="MBK0418167.1"/>
    <property type="molecule type" value="Genomic_DNA"/>
</dbReference>
<evidence type="ECO:0000256" key="1">
    <source>
        <dbReference type="ARBA" id="ARBA00004871"/>
    </source>
</evidence>
<dbReference type="Pfam" id="PF08501">
    <property type="entry name" value="Shikimate_dh_N"/>
    <property type="match status" value="1"/>
</dbReference>
<dbReference type="GO" id="GO:0005829">
    <property type="term" value="C:cytosol"/>
    <property type="evidence" value="ECO:0007669"/>
    <property type="project" value="TreeGrafter"/>
</dbReference>
<protein>
    <submittedName>
        <fullName evidence="4">Shikimate dehydrogenase</fullName>
    </submittedName>
</protein>
<evidence type="ECO:0000256" key="2">
    <source>
        <dbReference type="ARBA" id="ARBA00023141"/>
    </source>
</evidence>
<dbReference type="GO" id="GO:0019632">
    <property type="term" value="P:shikimate metabolic process"/>
    <property type="evidence" value="ECO:0007669"/>
    <property type="project" value="TreeGrafter"/>
</dbReference>
<dbReference type="InterPro" id="IPR046346">
    <property type="entry name" value="Aminoacid_DH-like_N_sf"/>
</dbReference>
<dbReference type="InterPro" id="IPR022893">
    <property type="entry name" value="Shikimate_DH_fam"/>
</dbReference>
<name>A0A934Q7B2_9MICO</name>
<keyword evidence="2" id="KW-0057">Aromatic amino acid biosynthesis</keyword>
<dbReference type="AlphaFoldDB" id="A0A934Q7B2"/>
<dbReference type="GO" id="GO:0009073">
    <property type="term" value="P:aromatic amino acid family biosynthetic process"/>
    <property type="evidence" value="ECO:0007669"/>
    <property type="project" value="UniProtKB-KW"/>
</dbReference>
<evidence type="ECO:0000259" key="3">
    <source>
        <dbReference type="Pfam" id="PF08501"/>
    </source>
</evidence>
<dbReference type="SUPFAM" id="SSF51735">
    <property type="entry name" value="NAD(P)-binding Rossmann-fold domains"/>
    <property type="match status" value="1"/>
</dbReference>
<keyword evidence="5" id="KW-1185">Reference proteome</keyword>
<comment type="caution">
    <text evidence="4">The sequence shown here is derived from an EMBL/GenBank/DDBJ whole genome shotgun (WGS) entry which is preliminary data.</text>
</comment>
<gene>
    <name evidence="4" type="ORF">JD276_03880</name>
</gene>
<dbReference type="Gene3D" id="3.40.50.720">
    <property type="entry name" value="NAD(P)-binding Rossmann-like Domain"/>
    <property type="match status" value="1"/>
</dbReference>
<dbReference type="PANTHER" id="PTHR21089:SF1">
    <property type="entry name" value="BIFUNCTIONAL 3-DEHYDROQUINATE DEHYDRATASE_SHIKIMATE DEHYDROGENASE, CHLOROPLASTIC"/>
    <property type="match status" value="1"/>
</dbReference>
<feature type="domain" description="Shikimate dehydrogenase substrate binding N-terminal" evidence="3">
    <location>
        <begin position="7"/>
        <end position="88"/>
    </location>
</feature>
<keyword evidence="2" id="KW-0028">Amino-acid biosynthesis</keyword>
<dbReference type="GO" id="GO:0009423">
    <property type="term" value="P:chorismate biosynthetic process"/>
    <property type="evidence" value="ECO:0007669"/>
    <property type="project" value="TreeGrafter"/>
</dbReference>